<feature type="transmembrane region" description="Helical" evidence="5">
    <location>
        <begin position="355"/>
        <end position="372"/>
    </location>
</feature>
<evidence type="ECO:0000256" key="4">
    <source>
        <dbReference type="ARBA" id="ARBA00023136"/>
    </source>
</evidence>
<dbReference type="EMBL" id="LNXV01000011">
    <property type="protein sequence ID" value="KTC84206.1"/>
    <property type="molecule type" value="Genomic_DNA"/>
</dbReference>
<dbReference type="PANTHER" id="PTHR37422:SF13">
    <property type="entry name" value="LIPOPOLYSACCHARIDE BIOSYNTHESIS PROTEIN PA4999-RELATED"/>
    <property type="match status" value="1"/>
</dbReference>
<dbReference type="InterPro" id="IPR007016">
    <property type="entry name" value="O-antigen_ligase-rel_domated"/>
</dbReference>
<comment type="subcellular location">
    <subcellularLocation>
        <location evidence="1">Membrane</location>
        <topology evidence="1">Multi-pass membrane protein</topology>
    </subcellularLocation>
</comment>
<dbReference type="Pfam" id="PF04932">
    <property type="entry name" value="Wzy_C"/>
    <property type="match status" value="1"/>
</dbReference>
<reference evidence="7 8" key="1">
    <citation type="submission" date="2015-11" db="EMBL/GenBank/DDBJ databases">
        <title>Genomic analysis of 38 Legionella species identifies large and diverse effector repertoires.</title>
        <authorList>
            <person name="Burstein D."/>
            <person name="Amaro F."/>
            <person name="Zusman T."/>
            <person name="Lifshitz Z."/>
            <person name="Cohen O."/>
            <person name="Gilbert J.A."/>
            <person name="Pupko T."/>
            <person name="Shuman H.A."/>
            <person name="Segal G."/>
        </authorList>
    </citation>
    <scope>NUCLEOTIDE SEQUENCE [LARGE SCALE GENOMIC DNA]</scope>
    <source>
        <strain evidence="7 8">ATCC 43878</strain>
    </source>
</reference>
<dbReference type="AlphaFoldDB" id="A0A0W0SLL8"/>
<accession>A0A0W0SLL8</accession>
<dbReference type="PATRIC" id="fig|29422.6.peg.1658"/>
<name>A0A0W0SLL8_9GAMM</name>
<feature type="transmembrane region" description="Helical" evidence="5">
    <location>
        <begin position="123"/>
        <end position="144"/>
    </location>
</feature>
<dbReference type="STRING" id="29422.Lbru_1567"/>
<dbReference type="PANTHER" id="PTHR37422">
    <property type="entry name" value="TEICHURONIC ACID BIOSYNTHESIS PROTEIN TUAE"/>
    <property type="match status" value="1"/>
</dbReference>
<feature type="transmembrane region" description="Helical" evidence="5">
    <location>
        <begin position="185"/>
        <end position="201"/>
    </location>
</feature>
<keyword evidence="3 5" id="KW-1133">Transmembrane helix</keyword>
<dbReference type="GO" id="GO:0016020">
    <property type="term" value="C:membrane"/>
    <property type="evidence" value="ECO:0007669"/>
    <property type="project" value="UniProtKB-SubCell"/>
</dbReference>
<sequence length="398" mass="45188">MQATQILNHRFRNILSLNKSLTVLLVALFFFLPLSLSLRAICFAGLLVPLCLNMSAPDAFRAAWSEPWCKALLIFLVFILISCFWSSAPGHEQYVIVRKNLKYLALPVLVAAFHLTKAQYPALFALLSGLLLVCFISIVQYFGLYTNALHDSGTVFFNHIFTGLMMVYGAYLCTWLFLEKKNGHRLLWAFFLSLFLFQIIYANTSRTAYVLMPLLLLFLALQYCNRKQFALGLLCCTLFLPIAYYTSPALQEGVRSVTEDLKKYKQNEKDTNVGFRLQLHQYAESLTKKHPLIGNGVGSFSFYFYRDNPLPNLHPSVVHPHGDYWLITTEQGFIGLGLFFMLITMLFFRSWSLPTLRAPALGILGLMLIGNFSDSLMFNSATGYFILSILGLCLSEEL</sequence>
<feature type="domain" description="O-antigen ligase-related" evidence="6">
    <location>
        <begin position="192"/>
        <end position="340"/>
    </location>
</feature>
<feature type="transmembrane region" description="Helical" evidence="5">
    <location>
        <begin position="12"/>
        <end position="32"/>
    </location>
</feature>
<evidence type="ECO:0000256" key="5">
    <source>
        <dbReference type="SAM" id="Phobius"/>
    </source>
</evidence>
<keyword evidence="4 5" id="KW-0472">Membrane</keyword>
<evidence type="ECO:0000256" key="2">
    <source>
        <dbReference type="ARBA" id="ARBA00022692"/>
    </source>
</evidence>
<keyword evidence="2 5" id="KW-0812">Transmembrane</keyword>
<gene>
    <name evidence="7" type="ORF">Lbru_1567</name>
</gene>
<evidence type="ECO:0000313" key="8">
    <source>
        <dbReference type="Proteomes" id="UP000054742"/>
    </source>
</evidence>
<dbReference type="Proteomes" id="UP000054742">
    <property type="component" value="Unassembled WGS sequence"/>
</dbReference>
<dbReference type="InterPro" id="IPR051533">
    <property type="entry name" value="WaaL-like"/>
</dbReference>
<feature type="transmembrane region" description="Helical" evidence="5">
    <location>
        <begin position="156"/>
        <end position="178"/>
    </location>
</feature>
<evidence type="ECO:0000256" key="3">
    <source>
        <dbReference type="ARBA" id="ARBA00022989"/>
    </source>
</evidence>
<evidence type="ECO:0000256" key="1">
    <source>
        <dbReference type="ARBA" id="ARBA00004141"/>
    </source>
</evidence>
<evidence type="ECO:0000259" key="6">
    <source>
        <dbReference type="Pfam" id="PF04932"/>
    </source>
</evidence>
<keyword evidence="8" id="KW-1185">Reference proteome</keyword>
<protein>
    <submittedName>
        <fullName evidence="7">O-antigen biosynthesis protein</fullName>
    </submittedName>
</protein>
<organism evidence="7 8">
    <name type="scientific">Legionella brunensis</name>
    <dbReference type="NCBI Taxonomy" id="29422"/>
    <lineage>
        <taxon>Bacteria</taxon>
        <taxon>Pseudomonadati</taxon>
        <taxon>Pseudomonadota</taxon>
        <taxon>Gammaproteobacteria</taxon>
        <taxon>Legionellales</taxon>
        <taxon>Legionellaceae</taxon>
        <taxon>Legionella</taxon>
    </lineage>
</organism>
<feature type="transmembrane region" description="Helical" evidence="5">
    <location>
        <begin position="229"/>
        <end position="247"/>
    </location>
</feature>
<dbReference type="OrthoDB" id="9795248at2"/>
<proteinExistence type="predicted"/>
<feature type="transmembrane region" description="Helical" evidence="5">
    <location>
        <begin position="68"/>
        <end position="88"/>
    </location>
</feature>
<comment type="caution">
    <text evidence="7">The sequence shown here is derived from an EMBL/GenBank/DDBJ whole genome shotgun (WGS) entry which is preliminary data.</text>
</comment>
<feature type="transmembrane region" description="Helical" evidence="5">
    <location>
        <begin position="207"/>
        <end position="224"/>
    </location>
</feature>
<feature type="transmembrane region" description="Helical" evidence="5">
    <location>
        <begin position="324"/>
        <end position="348"/>
    </location>
</feature>
<evidence type="ECO:0000313" key="7">
    <source>
        <dbReference type="EMBL" id="KTC84206.1"/>
    </source>
</evidence>